<evidence type="ECO:0000256" key="1">
    <source>
        <dbReference type="ARBA" id="ARBA00023015"/>
    </source>
</evidence>
<dbReference type="KEGG" id="nfr:ERS450000_01598"/>
<dbReference type="EMBL" id="LN868938">
    <property type="protein sequence ID" value="CRY75939.1"/>
    <property type="molecule type" value="Genomic_DNA"/>
</dbReference>
<feature type="domain" description="HTH hxlR-type" evidence="4">
    <location>
        <begin position="12"/>
        <end position="103"/>
    </location>
</feature>
<evidence type="ECO:0000313" key="6">
    <source>
        <dbReference type="Proteomes" id="UP000057820"/>
    </source>
</evidence>
<dbReference type="InterPro" id="IPR003033">
    <property type="entry name" value="SCP2_sterol-bd_dom"/>
</dbReference>
<dbReference type="PANTHER" id="PTHR33204:SF18">
    <property type="entry name" value="TRANSCRIPTIONAL REGULATORY PROTEIN"/>
    <property type="match status" value="1"/>
</dbReference>
<dbReference type="Gene3D" id="3.30.1050.10">
    <property type="entry name" value="SCP2 sterol-binding domain"/>
    <property type="match status" value="1"/>
</dbReference>
<dbReference type="Proteomes" id="UP000057820">
    <property type="component" value="Chromosome 1"/>
</dbReference>
<accession>A0A0H5NL51</accession>
<gene>
    <name evidence="5" type="primary">yybR_1</name>
    <name evidence="5" type="ORF">ERS450000_01598</name>
</gene>
<proteinExistence type="predicted"/>
<dbReference type="PANTHER" id="PTHR33204">
    <property type="entry name" value="TRANSCRIPTIONAL REGULATOR, MARR FAMILY"/>
    <property type="match status" value="1"/>
</dbReference>
<dbReference type="GO" id="GO:0003677">
    <property type="term" value="F:DNA binding"/>
    <property type="evidence" value="ECO:0007669"/>
    <property type="project" value="UniProtKB-KW"/>
</dbReference>
<evidence type="ECO:0000256" key="2">
    <source>
        <dbReference type="ARBA" id="ARBA00023125"/>
    </source>
</evidence>
<dbReference type="InterPro" id="IPR036390">
    <property type="entry name" value="WH_DNA-bd_sf"/>
</dbReference>
<evidence type="ECO:0000259" key="4">
    <source>
        <dbReference type="PROSITE" id="PS51118"/>
    </source>
</evidence>
<evidence type="ECO:0000313" key="5">
    <source>
        <dbReference type="EMBL" id="CRY75939.1"/>
    </source>
</evidence>
<sequence length="229" mass="25358">MPSPTAAYGQYCPIARALDLLGERWSLLILRDLLLGSTRFNDLSRGLPGLSRSLLAKRLRQFERAGLVEKVGLRYVPTQAGLDLEPVLFGLAEWGASWSFGAPDPAELDADLLVWWMHTRLDTTGLPGLRQVFAVRFTDDARRYWIVVDRGAPSVCVTDPGFPVDVTIRSDVASLYQVWLGRLPIGHAQRTGRLEFLGPPALTRRMSTILRLSPVAAYSATPLRMAETA</sequence>
<dbReference type="RefSeq" id="WP_060591650.1">
    <property type="nucleotide sequence ID" value="NZ_CAACYE020000001.1"/>
</dbReference>
<keyword evidence="3" id="KW-0804">Transcription</keyword>
<dbReference type="InterPro" id="IPR036527">
    <property type="entry name" value="SCP2_sterol-bd_dom_sf"/>
</dbReference>
<dbReference type="Pfam" id="PF02036">
    <property type="entry name" value="SCP2"/>
    <property type="match status" value="1"/>
</dbReference>
<dbReference type="Gene3D" id="1.10.10.10">
    <property type="entry name" value="Winged helix-like DNA-binding domain superfamily/Winged helix DNA-binding domain"/>
    <property type="match status" value="1"/>
</dbReference>
<dbReference type="PROSITE" id="PS51118">
    <property type="entry name" value="HTH_HXLR"/>
    <property type="match status" value="1"/>
</dbReference>
<dbReference type="InterPro" id="IPR002577">
    <property type="entry name" value="HTH_HxlR"/>
</dbReference>
<dbReference type="Pfam" id="PF01638">
    <property type="entry name" value="HxlR"/>
    <property type="match status" value="1"/>
</dbReference>
<keyword evidence="2" id="KW-0238">DNA-binding</keyword>
<name>A0A0H5NL51_NOCFR</name>
<dbReference type="SUPFAM" id="SSF55718">
    <property type="entry name" value="SCP-like"/>
    <property type="match status" value="1"/>
</dbReference>
<organism evidence="5 6">
    <name type="scientific">Nocardia farcinica</name>
    <dbReference type="NCBI Taxonomy" id="37329"/>
    <lineage>
        <taxon>Bacteria</taxon>
        <taxon>Bacillati</taxon>
        <taxon>Actinomycetota</taxon>
        <taxon>Actinomycetes</taxon>
        <taxon>Mycobacteriales</taxon>
        <taxon>Nocardiaceae</taxon>
        <taxon>Nocardia</taxon>
    </lineage>
</organism>
<evidence type="ECO:0000256" key="3">
    <source>
        <dbReference type="ARBA" id="ARBA00023163"/>
    </source>
</evidence>
<dbReference type="AlphaFoldDB" id="A0A0H5NL51"/>
<keyword evidence="1" id="KW-0805">Transcription regulation</keyword>
<protein>
    <submittedName>
        <fullName evidence="5">Uncharacterized HTH-type transcriptional regulator yybR</fullName>
    </submittedName>
</protein>
<dbReference type="InterPro" id="IPR036388">
    <property type="entry name" value="WH-like_DNA-bd_sf"/>
</dbReference>
<dbReference type="SUPFAM" id="SSF46785">
    <property type="entry name" value="Winged helix' DNA-binding domain"/>
    <property type="match status" value="1"/>
</dbReference>
<reference evidence="6" key="1">
    <citation type="submission" date="2015-03" db="EMBL/GenBank/DDBJ databases">
        <authorList>
            <consortium name="Pathogen Informatics"/>
        </authorList>
    </citation>
    <scope>NUCLEOTIDE SEQUENCE [LARGE SCALE GENOMIC DNA]</scope>
    <source>
        <strain evidence="6">NCTC11134</strain>
    </source>
</reference>